<gene>
    <name evidence="1" type="ORF">THAOC_20346</name>
</gene>
<dbReference type="AlphaFoldDB" id="K0S2F7"/>
<sequence length="170" mass="19003">MLHRLPADDPSVWIVLQKRREQVRRLVAPQRAHGDEVRDRPLPPLRELGVIVRQPVHAVPVRVRVRSSPPLKDLDQLVDIAPSRKERQAGGHLGKDAADAPYVNCRGIPRRAEEEFRGSVPQGDDLVSVRSVGQARETGESEVGELQGLPVRAYQKLFPYFTALIIPSHA</sequence>
<protein>
    <submittedName>
        <fullName evidence="1">Uncharacterized protein</fullName>
    </submittedName>
</protein>
<organism evidence="1 2">
    <name type="scientific">Thalassiosira oceanica</name>
    <name type="common">Marine diatom</name>
    <dbReference type="NCBI Taxonomy" id="159749"/>
    <lineage>
        <taxon>Eukaryota</taxon>
        <taxon>Sar</taxon>
        <taxon>Stramenopiles</taxon>
        <taxon>Ochrophyta</taxon>
        <taxon>Bacillariophyta</taxon>
        <taxon>Coscinodiscophyceae</taxon>
        <taxon>Thalassiosirophycidae</taxon>
        <taxon>Thalassiosirales</taxon>
        <taxon>Thalassiosiraceae</taxon>
        <taxon>Thalassiosira</taxon>
    </lineage>
</organism>
<dbReference type="Proteomes" id="UP000266841">
    <property type="component" value="Unassembled WGS sequence"/>
</dbReference>
<keyword evidence="2" id="KW-1185">Reference proteome</keyword>
<evidence type="ECO:0000313" key="1">
    <source>
        <dbReference type="EMBL" id="EJK59435.1"/>
    </source>
</evidence>
<dbReference type="EMBL" id="AGNL01022912">
    <property type="protein sequence ID" value="EJK59435.1"/>
    <property type="molecule type" value="Genomic_DNA"/>
</dbReference>
<name>K0S2F7_THAOC</name>
<comment type="caution">
    <text evidence="1">The sequence shown here is derived from an EMBL/GenBank/DDBJ whole genome shotgun (WGS) entry which is preliminary data.</text>
</comment>
<evidence type="ECO:0000313" key="2">
    <source>
        <dbReference type="Proteomes" id="UP000266841"/>
    </source>
</evidence>
<proteinExistence type="predicted"/>
<accession>K0S2F7</accession>
<reference evidence="1 2" key="1">
    <citation type="journal article" date="2012" name="Genome Biol.">
        <title>Genome and low-iron response of an oceanic diatom adapted to chronic iron limitation.</title>
        <authorList>
            <person name="Lommer M."/>
            <person name="Specht M."/>
            <person name="Roy A.S."/>
            <person name="Kraemer L."/>
            <person name="Andreson R."/>
            <person name="Gutowska M.A."/>
            <person name="Wolf J."/>
            <person name="Bergner S.V."/>
            <person name="Schilhabel M.B."/>
            <person name="Klostermeier U.C."/>
            <person name="Beiko R.G."/>
            <person name="Rosenstiel P."/>
            <person name="Hippler M."/>
            <person name="Laroche J."/>
        </authorList>
    </citation>
    <scope>NUCLEOTIDE SEQUENCE [LARGE SCALE GENOMIC DNA]</scope>
    <source>
        <strain evidence="1 2">CCMP1005</strain>
    </source>
</reference>